<comment type="caution">
    <text evidence="3">The sequence shown here is derived from an EMBL/GenBank/DDBJ whole genome shotgun (WGS) entry which is preliminary data.</text>
</comment>
<protein>
    <recommendedName>
        <fullName evidence="2">Phage tail collar domain-containing protein</fullName>
    </recommendedName>
</protein>
<sequence length="226" mass="23388">MSKKIVFISILAVCFLGFKGKDSFKTLGLKFSAPTVFGKTNVTNPEPGEIVYDSSDNKFWGYDTSNNWVELSSGSAIVPVGVVLPFGGTTPPNGYRFANGDLLNIADYPDLFAAIGTAFGGDGVSTFRLPDLRGRFLRGVDGGTGRDPDAGSRSAMNTGGNAGNAVGSIQADQLRSHTHSFTVGLSGGGTVPANGAGSYVSNTTSAAGGSETRPVNAYVNFIVKVN</sequence>
<evidence type="ECO:0000259" key="2">
    <source>
        <dbReference type="Pfam" id="PF07484"/>
    </source>
</evidence>
<evidence type="ECO:0000256" key="1">
    <source>
        <dbReference type="SAM" id="MobiDB-lite"/>
    </source>
</evidence>
<dbReference type="Proteomes" id="UP000075799">
    <property type="component" value="Unassembled WGS sequence"/>
</dbReference>
<dbReference type="AlphaFoldDB" id="A0A161PPM3"/>
<evidence type="ECO:0000313" key="3">
    <source>
        <dbReference type="EMBL" id="KYG64186.1"/>
    </source>
</evidence>
<evidence type="ECO:0000313" key="4">
    <source>
        <dbReference type="Proteomes" id="UP000075799"/>
    </source>
</evidence>
<dbReference type="OrthoDB" id="9810174at2"/>
<dbReference type="RefSeq" id="WP_063208035.1">
    <property type="nucleotide sequence ID" value="NZ_LUKD01000006.1"/>
</dbReference>
<proteinExistence type="predicted"/>
<feature type="region of interest" description="Disordered" evidence="1">
    <location>
        <begin position="140"/>
        <end position="166"/>
    </location>
</feature>
<dbReference type="InterPro" id="IPR037053">
    <property type="entry name" value="Phage_tail_collar_dom_sf"/>
</dbReference>
<name>A0A161PPM3_BDEBC</name>
<accession>A0A161PPM3</accession>
<dbReference type="EMBL" id="LUKD01000006">
    <property type="protein sequence ID" value="KYG64186.1"/>
    <property type="molecule type" value="Genomic_DNA"/>
</dbReference>
<gene>
    <name evidence="3" type="ORF">AZI87_13135</name>
</gene>
<organism evidence="3 4">
    <name type="scientific">Bdellovibrio bacteriovorus</name>
    <dbReference type="NCBI Taxonomy" id="959"/>
    <lineage>
        <taxon>Bacteria</taxon>
        <taxon>Pseudomonadati</taxon>
        <taxon>Bdellovibrionota</taxon>
        <taxon>Bdellovibrionia</taxon>
        <taxon>Bdellovibrionales</taxon>
        <taxon>Pseudobdellovibrionaceae</taxon>
        <taxon>Bdellovibrio</taxon>
    </lineage>
</organism>
<dbReference type="Gene3D" id="3.90.1340.10">
    <property type="entry name" value="Phage tail collar domain"/>
    <property type="match status" value="1"/>
</dbReference>
<dbReference type="InterPro" id="IPR011083">
    <property type="entry name" value="Phage_tail_collar_dom"/>
</dbReference>
<feature type="domain" description="Phage tail collar" evidence="2">
    <location>
        <begin position="81"/>
        <end position="137"/>
    </location>
</feature>
<reference evidence="3 4" key="1">
    <citation type="submission" date="2016-03" db="EMBL/GenBank/DDBJ databases">
        <authorList>
            <person name="Ploux O."/>
        </authorList>
    </citation>
    <scope>NUCLEOTIDE SEQUENCE [LARGE SCALE GENOMIC DNA]</scope>
    <source>
        <strain evidence="3 4">EC13</strain>
    </source>
</reference>
<dbReference type="Pfam" id="PF07484">
    <property type="entry name" value="Collar"/>
    <property type="match status" value="1"/>
</dbReference>
<dbReference type="SUPFAM" id="SSF88874">
    <property type="entry name" value="Receptor-binding domain of short tail fibre protein gp12"/>
    <property type="match status" value="1"/>
</dbReference>